<proteinExistence type="inferred from homology"/>
<gene>
    <name evidence="4" type="ORF">ACERK3_03705</name>
</gene>
<evidence type="ECO:0000256" key="1">
    <source>
        <dbReference type="ARBA" id="ARBA00006328"/>
    </source>
</evidence>
<accession>A0ABV4U1H6</accession>
<name>A0ABV4U1H6_9BACT</name>
<keyword evidence="5" id="KW-1185">Reference proteome</keyword>
<evidence type="ECO:0000259" key="3">
    <source>
        <dbReference type="Pfam" id="PF05368"/>
    </source>
</evidence>
<evidence type="ECO:0000313" key="4">
    <source>
        <dbReference type="EMBL" id="MFA9477396.1"/>
    </source>
</evidence>
<evidence type="ECO:0000256" key="2">
    <source>
        <dbReference type="ARBA" id="ARBA00022857"/>
    </source>
</evidence>
<dbReference type="Gene3D" id="3.90.25.10">
    <property type="entry name" value="UDP-galactose 4-epimerase, domain 1"/>
    <property type="match status" value="1"/>
</dbReference>
<dbReference type="InterPro" id="IPR008030">
    <property type="entry name" value="NmrA-like"/>
</dbReference>
<comment type="caution">
    <text evidence="4">The sequence shown here is derived from an EMBL/GenBank/DDBJ whole genome shotgun (WGS) entry which is preliminary data.</text>
</comment>
<dbReference type="InterPro" id="IPR051164">
    <property type="entry name" value="NmrA-like_oxidored"/>
</dbReference>
<dbReference type="EMBL" id="JBGUBD010000002">
    <property type="protein sequence ID" value="MFA9477396.1"/>
    <property type="molecule type" value="Genomic_DNA"/>
</dbReference>
<protein>
    <submittedName>
        <fullName evidence="4">NmrA/HSCARG family protein</fullName>
    </submittedName>
</protein>
<dbReference type="InterPro" id="IPR036291">
    <property type="entry name" value="NAD(P)-bd_dom_sf"/>
</dbReference>
<dbReference type="SUPFAM" id="SSF51735">
    <property type="entry name" value="NAD(P)-binding Rossmann-fold domains"/>
    <property type="match status" value="1"/>
</dbReference>
<feature type="domain" description="NmrA-like" evidence="3">
    <location>
        <begin position="8"/>
        <end position="270"/>
    </location>
</feature>
<sequence>MHATANQKPRVLVTGATGQQGGAVTRHLLKRNFEVRALTRDPNKAAARSLTEQGVDVVQGDLNDRASVDNAINGVQGVFSVQSFWEVGFDGEVMQGKQLADAAKEANVEHFVYSSVGSAQHDTGIPHFDSKWQIEQHIREIGLPCTILRPVFFMDNWQMPMLRDMIFGGQLLQPLSPDTSLQQIAVDDIGAFAAMAFDDRDAWLGREVDLAGDELTMNDLVATFSRVIGRPVTYQQVPWDAFEQQMGPEYTVMYRWFEQVGYSADISALRQTHSGLKTLERFLSENNWQRAAA</sequence>
<dbReference type="Proteomes" id="UP001575105">
    <property type="component" value="Unassembled WGS sequence"/>
</dbReference>
<dbReference type="Pfam" id="PF05368">
    <property type="entry name" value="NmrA"/>
    <property type="match status" value="1"/>
</dbReference>
<dbReference type="Gene3D" id="3.40.50.720">
    <property type="entry name" value="NAD(P)-binding Rossmann-like Domain"/>
    <property type="match status" value="1"/>
</dbReference>
<keyword evidence="2" id="KW-0521">NADP</keyword>
<organism evidence="4 5">
    <name type="scientific">Natronomicrosphaera hydrolytica</name>
    <dbReference type="NCBI Taxonomy" id="3242702"/>
    <lineage>
        <taxon>Bacteria</taxon>
        <taxon>Pseudomonadati</taxon>
        <taxon>Planctomycetota</taxon>
        <taxon>Phycisphaerae</taxon>
        <taxon>Phycisphaerales</taxon>
        <taxon>Phycisphaeraceae</taxon>
        <taxon>Natronomicrosphaera</taxon>
    </lineage>
</organism>
<evidence type="ECO:0000313" key="5">
    <source>
        <dbReference type="Proteomes" id="UP001575105"/>
    </source>
</evidence>
<dbReference type="PANTHER" id="PTHR42748">
    <property type="entry name" value="NITROGEN METABOLITE REPRESSION PROTEIN NMRA FAMILY MEMBER"/>
    <property type="match status" value="1"/>
</dbReference>
<dbReference type="RefSeq" id="WP_425344321.1">
    <property type="nucleotide sequence ID" value="NZ_JBGUBD010000002.1"/>
</dbReference>
<dbReference type="PANTHER" id="PTHR42748:SF7">
    <property type="entry name" value="NMRA LIKE REDOX SENSOR 1-RELATED"/>
    <property type="match status" value="1"/>
</dbReference>
<dbReference type="CDD" id="cd05251">
    <property type="entry name" value="NmrA_like_SDR_a"/>
    <property type="match status" value="1"/>
</dbReference>
<reference evidence="4 5" key="1">
    <citation type="submission" date="2024-08" db="EMBL/GenBank/DDBJ databases">
        <title>Whole-genome sequencing of halo(alkali)philic microorganisms from hypersaline lakes.</title>
        <authorList>
            <person name="Sorokin D.Y."/>
            <person name="Merkel A.Y."/>
            <person name="Messina E."/>
            <person name="Yakimov M."/>
        </authorList>
    </citation>
    <scope>NUCLEOTIDE SEQUENCE [LARGE SCALE GENOMIC DNA]</scope>
    <source>
        <strain evidence="4 5">AB-hyl4</strain>
    </source>
</reference>
<comment type="similarity">
    <text evidence="1">Belongs to the NmrA-type oxidoreductase family.</text>
</comment>